<comment type="subcellular location">
    <subcellularLocation>
        <location evidence="1">Membrane</location>
        <topology evidence="1">Multi-pass membrane protein</topology>
    </subcellularLocation>
</comment>
<evidence type="ECO:0000256" key="1">
    <source>
        <dbReference type="RuleBase" id="RU362006"/>
    </source>
</evidence>
<dbReference type="InterPro" id="IPR004345">
    <property type="entry name" value="TB2_DP1_HVA22"/>
</dbReference>
<reference evidence="2" key="1">
    <citation type="submission" date="2016-06" db="UniProtKB">
        <authorList>
            <consortium name="WormBaseParasite"/>
        </authorList>
    </citation>
    <scope>IDENTIFICATION</scope>
</reference>
<comment type="similarity">
    <text evidence="1">Belongs to the DP1 family.</text>
</comment>
<dbReference type="PANTHER" id="PTHR12300">
    <property type="entry name" value="HVA22-LIKE PROTEINS"/>
    <property type="match status" value="1"/>
</dbReference>
<dbReference type="GO" id="GO:0005881">
    <property type="term" value="C:cytoplasmic microtubule"/>
    <property type="evidence" value="ECO:0007669"/>
    <property type="project" value="TreeGrafter"/>
</dbReference>
<dbReference type="GO" id="GO:0008017">
    <property type="term" value="F:microtubule binding"/>
    <property type="evidence" value="ECO:0007669"/>
    <property type="project" value="TreeGrafter"/>
</dbReference>
<dbReference type="GO" id="GO:0071782">
    <property type="term" value="C:endoplasmic reticulum tubular network"/>
    <property type="evidence" value="ECO:0007669"/>
    <property type="project" value="TreeGrafter"/>
</dbReference>
<dbReference type="WBParaSite" id="ECPE_0000081401-mRNA-1">
    <property type="protein sequence ID" value="ECPE_0000081401-mRNA-1"/>
    <property type="gene ID" value="ECPE_0000081401"/>
</dbReference>
<protein>
    <recommendedName>
        <fullName evidence="1">Receptor expression-enhancing protein</fullName>
    </recommendedName>
</protein>
<dbReference type="Pfam" id="PF03134">
    <property type="entry name" value="TB2_DP1_HVA22"/>
    <property type="match status" value="1"/>
</dbReference>
<name>A0A183A1H9_9TREM</name>
<dbReference type="PANTHER" id="PTHR12300:SF117">
    <property type="entry name" value="LP05237P-RELATED"/>
    <property type="match status" value="1"/>
</dbReference>
<organism evidence="2">
    <name type="scientific">Echinostoma caproni</name>
    <dbReference type="NCBI Taxonomy" id="27848"/>
    <lineage>
        <taxon>Eukaryota</taxon>
        <taxon>Metazoa</taxon>
        <taxon>Spiralia</taxon>
        <taxon>Lophotrochozoa</taxon>
        <taxon>Platyhelminthes</taxon>
        <taxon>Trematoda</taxon>
        <taxon>Digenea</taxon>
        <taxon>Plagiorchiida</taxon>
        <taxon>Echinostomata</taxon>
        <taxon>Echinostomatoidea</taxon>
        <taxon>Echinostomatidae</taxon>
        <taxon>Echinostoma</taxon>
    </lineage>
</organism>
<dbReference type="GO" id="GO:0071786">
    <property type="term" value="P:endoplasmic reticulum tubular network organization"/>
    <property type="evidence" value="ECO:0007669"/>
    <property type="project" value="TreeGrafter"/>
</dbReference>
<accession>A0A183A1H9</accession>
<evidence type="ECO:0000313" key="2">
    <source>
        <dbReference type="WBParaSite" id="ECPE_0000081401-mRNA-1"/>
    </source>
</evidence>
<dbReference type="AlphaFoldDB" id="A0A183A1H9"/>
<sequence length="158" mass="17800">LRTIIIFGVLHPSYKTYKAIKKRDYQEVVCPRASHILVFESRLPFYYEAKIAFVIWLVTPATSGYSIIYRKLIHPELSKRETVGLLSAAEHGYTKVVEFGAKGLNYAAKTVLSTALMSSFYLPQVAWNFGDSIISVPSLSDLKTNGNSWYIPNAYLAL</sequence>
<dbReference type="GO" id="GO:0005789">
    <property type="term" value="C:endoplasmic reticulum membrane"/>
    <property type="evidence" value="ECO:0007669"/>
    <property type="project" value="TreeGrafter"/>
</dbReference>
<proteinExistence type="inferred from homology"/>